<proteinExistence type="predicted"/>
<comment type="caution">
    <text evidence="1">The sequence shown here is derived from an EMBL/GenBank/DDBJ whole genome shotgun (WGS) entry which is preliminary data.</text>
</comment>
<protein>
    <submittedName>
        <fullName evidence="1">Uncharacterized protein</fullName>
    </submittedName>
</protein>
<keyword evidence="2" id="KW-1185">Reference proteome</keyword>
<dbReference type="AlphaFoldDB" id="A0AAE8MMV8"/>
<reference evidence="1" key="1">
    <citation type="submission" date="2018-03" db="EMBL/GenBank/DDBJ databases">
        <authorList>
            <person name="Guldener U."/>
        </authorList>
    </citation>
    <scope>NUCLEOTIDE SEQUENCE</scope>
</reference>
<evidence type="ECO:0000313" key="2">
    <source>
        <dbReference type="Proteomes" id="UP001187734"/>
    </source>
</evidence>
<dbReference type="EMBL" id="ONZP01001085">
    <property type="protein sequence ID" value="SPJ93218.1"/>
    <property type="molecule type" value="Genomic_DNA"/>
</dbReference>
<sequence>MSRLLTTYNVVGQCELDITLF</sequence>
<accession>A0AAE8MMV8</accession>
<gene>
    <name evidence="1" type="ORF">FTOL_13824</name>
</gene>
<evidence type="ECO:0000313" key="1">
    <source>
        <dbReference type="EMBL" id="SPJ93218.1"/>
    </source>
</evidence>
<name>A0AAE8MMV8_9HYPO</name>
<dbReference type="Proteomes" id="UP001187734">
    <property type="component" value="Unassembled WGS sequence"/>
</dbReference>
<organism evidence="1 2">
    <name type="scientific">Fusarium torulosum</name>
    <dbReference type="NCBI Taxonomy" id="33205"/>
    <lineage>
        <taxon>Eukaryota</taxon>
        <taxon>Fungi</taxon>
        <taxon>Dikarya</taxon>
        <taxon>Ascomycota</taxon>
        <taxon>Pezizomycotina</taxon>
        <taxon>Sordariomycetes</taxon>
        <taxon>Hypocreomycetidae</taxon>
        <taxon>Hypocreales</taxon>
        <taxon>Nectriaceae</taxon>
        <taxon>Fusarium</taxon>
    </lineage>
</organism>